<gene>
    <name evidence="9" type="ORF">HRR80_000812</name>
</gene>
<dbReference type="GO" id="GO:0005634">
    <property type="term" value="C:nucleus"/>
    <property type="evidence" value="ECO:0007669"/>
    <property type="project" value="UniProtKB-SubCell"/>
</dbReference>
<protein>
    <recommendedName>
        <fullName evidence="8">Zn(2)-C6 fungal-type domain-containing protein</fullName>
    </recommendedName>
</protein>
<dbReference type="Pfam" id="PF04082">
    <property type="entry name" value="Fungal_trans"/>
    <property type="match status" value="1"/>
</dbReference>
<dbReference type="AlphaFoldDB" id="A0AAN6F4U6"/>
<feature type="domain" description="Zn(2)-C6 fungal-type" evidence="8">
    <location>
        <begin position="13"/>
        <end position="42"/>
    </location>
</feature>
<dbReference type="Pfam" id="PF00172">
    <property type="entry name" value="Zn_clus"/>
    <property type="match status" value="1"/>
</dbReference>
<keyword evidence="3" id="KW-0805">Transcription regulation</keyword>
<dbReference type="EMBL" id="JAJGCB010000001">
    <property type="protein sequence ID" value="KAJ8996071.1"/>
    <property type="molecule type" value="Genomic_DNA"/>
</dbReference>
<evidence type="ECO:0000256" key="4">
    <source>
        <dbReference type="ARBA" id="ARBA00023125"/>
    </source>
</evidence>
<evidence type="ECO:0000256" key="6">
    <source>
        <dbReference type="ARBA" id="ARBA00023242"/>
    </source>
</evidence>
<feature type="region of interest" description="Disordered" evidence="7">
    <location>
        <begin position="78"/>
        <end position="112"/>
    </location>
</feature>
<dbReference type="SUPFAM" id="SSF57701">
    <property type="entry name" value="Zn2/Cys6 DNA-binding domain"/>
    <property type="match status" value="1"/>
</dbReference>
<dbReference type="InterPro" id="IPR036864">
    <property type="entry name" value="Zn2-C6_fun-type_DNA-bd_sf"/>
</dbReference>
<sequence>MSAAGERPAKAYSCIRCFERKVKCDKQSPCSNCVKSNVECIFRVPPAPRRRKKRPPEEMLLARLKKCEELLQKMGVDVDSSNTPISPAAPTDPPAGAGQFSPDATATGSEFFVPPSHKTGQLIVDHGKSRFIENNLWTSVSTEFQAKEAITEYSEDDDEAGSGIEDTSEFMLGYTPSNNTIQQLHPSPDQIFLLWQIFLENINPMTKFVHQPTFQETLVQASANLDNLPKGLEALMFSIYSAAIFSMEDDECEIKLGESRKTLLARYRHATRKALARARFMGTSDIMVLQAFVLYIITMREAYDSRTTWTLAGVASRVAQGMGLHRDGTHLGVSPFETEMRRRLWWQISILDFRSAELSGSGRFADFHLSDTQPPSNVNDADIQPDMTSAPVPHTRPTEMIACLLRCEFGQFWKEKVLNRSSISTENFRLASPFNTSLETRDANINELEQRLEEKFLRYCDPSIPVQFMAIIIGRAAINSMRLMARHPRKYRNSEDLPASERDYMFHLSIKLLEADNLAHASKGLRRFMWHTNVYFVWQALVYLLDELRTRTLGDEVDRAWQQVDEVFLHHANFVTDNKKPLHVAVGSLCLKAYSAREAALRESTNGVYPKVVPEYIRTLREQRKNQPLRPPPPQTETASLPLAGPGTFTSMSSVGPSDPDPNDIKYNTSGAYPQNTAASPSSSTIPYDTQSSSQAALQSAARTQLPLPPFQSVQMFHSPSNNLMLASDPTVAQDLAMADMPLDWAQWDYIMNDFEQGK</sequence>
<dbReference type="CDD" id="cd12148">
    <property type="entry name" value="fungal_TF_MHR"/>
    <property type="match status" value="1"/>
</dbReference>
<reference evidence="9" key="1">
    <citation type="submission" date="2023-01" db="EMBL/GenBank/DDBJ databases">
        <title>Exophiala dermititidis isolated from Cystic Fibrosis Patient.</title>
        <authorList>
            <person name="Kurbessoian T."/>
            <person name="Crocker A."/>
            <person name="Murante D."/>
            <person name="Hogan D.A."/>
            <person name="Stajich J.E."/>
        </authorList>
    </citation>
    <scope>NUCLEOTIDE SEQUENCE</scope>
    <source>
        <strain evidence="9">Ex8</strain>
    </source>
</reference>
<dbReference type="GO" id="GO:0006351">
    <property type="term" value="P:DNA-templated transcription"/>
    <property type="evidence" value="ECO:0007669"/>
    <property type="project" value="InterPro"/>
</dbReference>
<evidence type="ECO:0000313" key="10">
    <source>
        <dbReference type="Proteomes" id="UP001161757"/>
    </source>
</evidence>
<keyword evidence="2" id="KW-0479">Metal-binding</keyword>
<evidence type="ECO:0000256" key="3">
    <source>
        <dbReference type="ARBA" id="ARBA00023015"/>
    </source>
</evidence>
<accession>A0AAN6F4U6</accession>
<dbReference type="PROSITE" id="PS50048">
    <property type="entry name" value="ZN2_CY6_FUNGAL_2"/>
    <property type="match status" value="1"/>
</dbReference>
<dbReference type="InterPro" id="IPR050613">
    <property type="entry name" value="Sec_Metabolite_Reg"/>
</dbReference>
<dbReference type="GO" id="GO:0003677">
    <property type="term" value="F:DNA binding"/>
    <property type="evidence" value="ECO:0007669"/>
    <property type="project" value="UniProtKB-KW"/>
</dbReference>
<dbReference type="PANTHER" id="PTHR31001">
    <property type="entry name" value="UNCHARACTERIZED TRANSCRIPTIONAL REGULATORY PROTEIN"/>
    <property type="match status" value="1"/>
</dbReference>
<dbReference type="SMART" id="SM00906">
    <property type="entry name" value="Fungal_trans"/>
    <property type="match status" value="1"/>
</dbReference>
<feature type="compositionally biased region" description="Polar residues" evidence="7">
    <location>
        <begin position="666"/>
        <end position="689"/>
    </location>
</feature>
<feature type="region of interest" description="Disordered" evidence="7">
    <location>
        <begin position="623"/>
        <end position="696"/>
    </location>
</feature>
<evidence type="ECO:0000256" key="2">
    <source>
        <dbReference type="ARBA" id="ARBA00022723"/>
    </source>
</evidence>
<dbReference type="SMART" id="SM00066">
    <property type="entry name" value="GAL4"/>
    <property type="match status" value="1"/>
</dbReference>
<dbReference type="CDD" id="cd00067">
    <property type="entry name" value="GAL4"/>
    <property type="match status" value="1"/>
</dbReference>
<dbReference type="Proteomes" id="UP001161757">
    <property type="component" value="Unassembled WGS sequence"/>
</dbReference>
<dbReference type="Gene3D" id="4.10.240.10">
    <property type="entry name" value="Zn(2)-C6 fungal-type DNA-binding domain"/>
    <property type="match status" value="1"/>
</dbReference>
<evidence type="ECO:0000313" key="9">
    <source>
        <dbReference type="EMBL" id="KAJ8996071.1"/>
    </source>
</evidence>
<dbReference type="InterPro" id="IPR007219">
    <property type="entry name" value="XnlR_reg_dom"/>
</dbReference>
<organism evidence="9 10">
    <name type="scientific">Exophiala dermatitidis</name>
    <name type="common">Black yeast-like fungus</name>
    <name type="synonym">Wangiella dermatitidis</name>
    <dbReference type="NCBI Taxonomy" id="5970"/>
    <lineage>
        <taxon>Eukaryota</taxon>
        <taxon>Fungi</taxon>
        <taxon>Dikarya</taxon>
        <taxon>Ascomycota</taxon>
        <taxon>Pezizomycotina</taxon>
        <taxon>Eurotiomycetes</taxon>
        <taxon>Chaetothyriomycetidae</taxon>
        <taxon>Chaetothyriales</taxon>
        <taxon>Herpotrichiellaceae</taxon>
        <taxon>Exophiala</taxon>
    </lineage>
</organism>
<dbReference type="PANTHER" id="PTHR31001:SF85">
    <property type="entry name" value="ZN(II)2CYS6 TRANSCRIPTION FACTOR (EUROFUNG)"/>
    <property type="match status" value="1"/>
</dbReference>
<dbReference type="InterPro" id="IPR001138">
    <property type="entry name" value="Zn2Cys6_DnaBD"/>
</dbReference>
<evidence type="ECO:0000256" key="1">
    <source>
        <dbReference type="ARBA" id="ARBA00004123"/>
    </source>
</evidence>
<keyword evidence="5" id="KW-0804">Transcription</keyword>
<keyword evidence="4" id="KW-0238">DNA-binding</keyword>
<evidence type="ECO:0000259" key="8">
    <source>
        <dbReference type="PROSITE" id="PS50048"/>
    </source>
</evidence>
<keyword evidence="6" id="KW-0539">Nucleus</keyword>
<dbReference type="GO" id="GO:0000981">
    <property type="term" value="F:DNA-binding transcription factor activity, RNA polymerase II-specific"/>
    <property type="evidence" value="ECO:0007669"/>
    <property type="project" value="InterPro"/>
</dbReference>
<evidence type="ECO:0000256" key="5">
    <source>
        <dbReference type="ARBA" id="ARBA00023163"/>
    </source>
</evidence>
<proteinExistence type="predicted"/>
<name>A0AAN6F4U6_EXODE</name>
<evidence type="ECO:0000256" key="7">
    <source>
        <dbReference type="SAM" id="MobiDB-lite"/>
    </source>
</evidence>
<dbReference type="GO" id="GO:0008270">
    <property type="term" value="F:zinc ion binding"/>
    <property type="evidence" value="ECO:0007669"/>
    <property type="project" value="InterPro"/>
</dbReference>
<comment type="caution">
    <text evidence="9">The sequence shown here is derived from an EMBL/GenBank/DDBJ whole genome shotgun (WGS) entry which is preliminary data.</text>
</comment>
<comment type="subcellular location">
    <subcellularLocation>
        <location evidence="1">Nucleus</location>
    </subcellularLocation>
</comment>